<comment type="caution">
    <text evidence="1">The sequence shown here is derived from an EMBL/GenBank/DDBJ whole genome shotgun (WGS) entry which is preliminary data.</text>
</comment>
<sequence>MLSLSSLFKPLAFWKRNRHNPQSRKGRDVAEASMAPEGPLCDFEWSWEIPDWPSDVSPTGVAKYVRCQLNQMVHDMEWSILHSASRDKIILRLPMHDIDKILTILIANAPIYIDDSFIKHLCRLRLVRYENGGFYGKRFTEDLQICRNERYLSVRFGRGIPPTFGSTSAERSTSTPVNSSLSDSSPSGSSTHSPGVLAAGPFWEQI</sequence>
<reference evidence="1" key="1">
    <citation type="submission" date="2023-04" db="EMBL/GenBank/DDBJ databases">
        <title>Draft Genome sequencing of Naganishia species isolated from polar environments using Oxford Nanopore Technology.</title>
        <authorList>
            <person name="Leo P."/>
            <person name="Venkateswaran K."/>
        </authorList>
    </citation>
    <scope>NUCLEOTIDE SEQUENCE</scope>
    <source>
        <strain evidence="1">MNA-CCFEE 5262</strain>
    </source>
</reference>
<organism evidence="1 2">
    <name type="scientific">Naganishia adeliensis</name>
    <dbReference type="NCBI Taxonomy" id="92952"/>
    <lineage>
        <taxon>Eukaryota</taxon>
        <taxon>Fungi</taxon>
        <taxon>Dikarya</taxon>
        <taxon>Basidiomycota</taxon>
        <taxon>Agaricomycotina</taxon>
        <taxon>Tremellomycetes</taxon>
        <taxon>Filobasidiales</taxon>
        <taxon>Filobasidiaceae</taxon>
        <taxon>Naganishia</taxon>
    </lineage>
</organism>
<evidence type="ECO:0000313" key="1">
    <source>
        <dbReference type="EMBL" id="KAJ9097039.1"/>
    </source>
</evidence>
<evidence type="ECO:0000313" key="2">
    <source>
        <dbReference type="Proteomes" id="UP001230649"/>
    </source>
</evidence>
<protein>
    <submittedName>
        <fullName evidence="1">Uncharacterized protein</fullName>
    </submittedName>
</protein>
<proteinExistence type="predicted"/>
<gene>
    <name evidence="1" type="ORF">QFC20_006281</name>
</gene>
<name>A0ACC2VD04_9TREE</name>
<dbReference type="EMBL" id="JASBWS010000107">
    <property type="protein sequence ID" value="KAJ9097039.1"/>
    <property type="molecule type" value="Genomic_DNA"/>
</dbReference>
<accession>A0ACC2VD04</accession>
<keyword evidence="2" id="KW-1185">Reference proteome</keyword>
<dbReference type="Proteomes" id="UP001230649">
    <property type="component" value="Unassembled WGS sequence"/>
</dbReference>